<dbReference type="InterPro" id="IPR008327">
    <property type="entry name" value="Sig_transdc_resp-reg_antiterm"/>
</dbReference>
<dbReference type="SMART" id="SM01012">
    <property type="entry name" value="ANTAR"/>
    <property type="match status" value="1"/>
</dbReference>
<dbReference type="InterPro" id="IPR001789">
    <property type="entry name" value="Sig_transdc_resp-reg_receiver"/>
</dbReference>
<evidence type="ECO:0000256" key="1">
    <source>
        <dbReference type="SAM" id="Coils"/>
    </source>
</evidence>
<dbReference type="InterPro" id="IPR005561">
    <property type="entry name" value="ANTAR"/>
</dbReference>
<feature type="domain" description="Response regulatory" evidence="2">
    <location>
        <begin position="18"/>
        <end position="132"/>
    </location>
</feature>
<dbReference type="SMART" id="SM00448">
    <property type="entry name" value="REC"/>
    <property type="match status" value="1"/>
</dbReference>
<dbReference type="CDD" id="cd00156">
    <property type="entry name" value="REC"/>
    <property type="match status" value="1"/>
</dbReference>
<dbReference type="Gene3D" id="1.10.10.10">
    <property type="entry name" value="Winged helix-like DNA-binding domain superfamily/Winged helix DNA-binding domain"/>
    <property type="match status" value="1"/>
</dbReference>
<dbReference type="Pfam" id="PF03861">
    <property type="entry name" value="ANTAR"/>
    <property type="match status" value="1"/>
</dbReference>
<dbReference type="PANTHER" id="PTHR43228:SF22">
    <property type="entry name" value="HISTIDINE KINASE_RESPONSE REGULATOR HYBRID PROTEIN"/>
    <property type="match status" value="1"/>
</dbReference>
<dbReference type="SUPFAM" id="SSF52172">
    <property type="entry name" value="CheY-like"/>
    <property type="match status" value="1"/>
</dbReference>
<reference evidence="4" key="1">
    <citation type="submission" date="2016-10" db="EMBL/GenBank/DDBJ databases">
        <title>Sequence of Gallionella enrichment culture.</title>
        <authorList>
            <person name="Poehlein A."/>
            <person name="Muehling M."/>
            <person name="Daniel R."/>
        </authorList>
    </citation>
    <scope>NUCLEOTIDE SEQUENCE</scope>
</reference>
<sequence>MARLLLPFIVNRERKLKRILIIDDVRDRAAWLKASLELAEFDVVGILAWEQVDERSIQAAAADVIIVDANAPGRDTLEQISLMSTTLEKPVVVLSARNDQQSIQEAMRAGVSAYVAHTIQSEDLSGIIHVAAARFQEHKRLRDELKEAKSQLVERKLVDRAKGILMADHGYSEPEAYKRMRNMAMSKGKRLAEIAEAIIFAKELSA</sequence>
<accession>A0A1J5SVT7</accession>
<dbReference type="Pfam" id="PF00072">
    <property type="entry name" value="Response_reg"/>
    <property type="match status" value="1"/>
</dbReference>
<organism evidence="4">
    <name type="scientific">mine drainage metagenome</name>
    <dbReference type="NCBI Taxonomy" id="410659"/>
    <lineage>
        <taxon>unclassified sequences</taxon>
        <taxon>metagenomes</taxon>
        <taxon>ecological metagenomes</taxon>
    </lineage>
</organism>
<evidence type="ECO:0000313" key="4">
    <source>
        <dbReference type="EMBL" id="OIR04150.1"/>
    </source>
</evidence>
<keyword evidence="1" id="KW-0175">Coiled coil</keyword>
<proteinExistence type="predicted"/>
<feature type="coiled-coil region" evidence="1">
    <location>
        <begin position="131"/>
        <end position="158"/>
    </location>
</feature>
<dbReference type="Gene3D" id="3.40.50.2300">
    <property type="match status" value="1"/>
</dbReference>
<dbReference type="GO" id="GO:0003723">
    <property type="term" value="F:RNA binding"/>
    <property type="evidence" value="ECO:0007669"/>
    <property type="project" value="InterPro"/>
</dbReference>
<dbReference type="InterPro" id="IPR036388">
    <property type="entry name" value="WH-like_DNA-bd_sf"/>
</dbReference>
<feature type="domain" description="ANTAR" evidence="3">
    <location>
        <begin position="138"/>
        <end position="199"/>
    </location>
</feature>
<dbReference type="AlphaFoldDB" id="A0A1J5SVT7"/>
<dbReference type="GO" id="GO:0000160">
    <property type="term" value="P:phosphorelay signal transduction system"/>
    <property type="evidence" value="ECO:0007669"/>
    <property type="project" value="InterPro"/>
</dbReference>
<dbReference type="InterPro" id="IPR011006">
    <property type="entry name" value="CheY-like_superfamily"/>
</dbReference>
<dbReference type="PIRSF" id="PIRSF036382">
    <property type="entry name" value="RR_antiterm"/>
    <property type="match status" value="1"/>
</dbReference>
<gene>
    <name evidence="4" type="primary">pdtaR_4</name>
    <name evidence="4" type="ORF">GALL_136320</name>
</gene>
<protein>
    <submittedName>
        <fullName evidence="4">Putative transcriptional regulatory protein pdtaR</fullName>
    </submittedName>
</protein>
<dbReference type="EMBL" id="MLJW01000059">
    <property type="protein sequence ID" value="OIR04150.1"/>
    <property type="molecule type" value="Genomic_DNA"/>
</dbReference>
<comment type="caution">
    <text evidence="4">The sequence shown here is derived from an EMBL/GenBank/DDBJ whole genome shotgun (WGS) entry which is preliminary data.</text>
</comment>
<dbReference type="PROSITE" id="PS50110">
    <property type="entry name" value="RESPONSE_REGULATORY"/>
    <property type="match status" value="1"/>
</dbReference>
<evidence type="ECO:0000259" key="3">
    <source>
        <dbReference type="PROSITE" id="PS50921"/>
    </source>
</evidence>
<name>A0A1J5SVT7_9ZZZZ</name>
<evidence type="ECO:0000259" key="2">
    <source>
        <dbReference type="PROSITE" id="PS50110"/>
    </source>
</evidence>
<dbReference type="PANTHER" id="PTHR43228">
    <property type="entry name" value="TWO-COMPONENT RESPONSE REGULATOR"/>
    <property type="match status" value="1"/>
</dbReference>
<dbReference type="PROSITE" id="PS50921">
    <property type="entry name" value="ANTAR"/>
    <property type="match status" value="1"/>
</dbReference>
<dbReference type="InterPro" id="IPR052048">
    <property type="entry name" value="ST_Response_Regulator"/>
</dbReference>